<evidence type="ECO:0000313" key="3">
    <source>
        <dbReference type="Ensembl" id="ENSMALP00000011400.1"/>
    </source>
</evidence>
<feature type="transmembrane region" description="Helical" evidence="1">
    <location>
        <begin position="281"/>
        <end position="300"/>
    </location>
</feature>
<dbReference type="STRING" id="43700.ENSMALP00000011400"/>
<keyword evidence="1" id="KW-0812">Transmembrane</keyword>
<accession>A0A3Q3J448</accession>
<feature type="transmembrane region" description="Helical" evidence="1">
    <location>
        <begin position="208"/>
        <end position="233"/>
    </location>
</feature>
<feature type="transmembrane region" description="Helical" evidence="1">
    <location>
        <begin position="638"/>
        <end position="656"/>
    </location>
</feature>
<reference evidence="3" key="1">
    <citation type="submission" date="2025-08" db="UniProtKB">
        <authorList>
            <consortium name="Ensembl"/>
        </authorList>
    </citation>
    <scope>IDENTIFICATION</scope>
</reference>
<dbReference type="AlphaFoldDB" id="A0A3Q3J448"/>
<feature type="transmembrane region" description="Helical" evidence="1">
    <location>
        <begin position="571"/>
        <end position="590"/>
    </location>
</feature>
<evidence type="ECO:0000313" key="4">
    <source>
        <dbReference type="Proteomes" id="UP000261600"/>
    </source>
</evidence>
<dbReference type="Proteomes" id="UP000261600">
    <property type="component" value="Unplaced"/>
</dbReference>
<dbReference type="Ensembl" id="ENSMALT00000011645.1">
    <property type="protein sequence ID" value="ENSMALP00000011400.1"/>
    <property type="gene ID" value="ENSMALG00000008088.1"/>
</dbReference>
<feature type="transmembrane region" description="Helical" evidence="1">
    <location>
        <begin position="375"/>
        <end position="398"/>
    </location>
</feature>
<sequence length="663" mass="75502">MKIVPLYFVSILKALFKHKPQDSSPLLIMSLFHRTTDIKASSALQLPAVHVKVLEIKRKLRWLFSSSSMEPRKLLQASLALLILATCSCGGHVTSVHAGPTLKMDQALLTFHNQLAEEVQVLYTSDYCYKCVYQHLVTVKPDNNNASAVISIKFTLTMQVDSQTRNATLCRWSETYGEGGHYSVWIQMSETASDPSCTRTVDKRPSNAYLPVLVVALLLAMITLFFVVAPHIYRRYSTSKFIRAICCQGPQNSVDDDGTHEAKHSTDKPARLHSLDAFRGFALTVMVFVNYGGGGYWFFQHAPWNGLTVADLVMPWFVFIIGTSVVLAFRSMQRRGINRLQLLRKISWRTVVLLLLGFCFLNYSPRDGPLSWSWLRIPGVLQRLGFTYFVLSLLQTFWDQKEIPLKEYHWWNPIQDLVLYWPQWLIITLLEILWLCITFLMPVPNCPTGYLGAGGIGDNGLYPNCTGGAAGYIDRWIFGDNMYRYPTCKEMYHTTQPFDPEGVLGTINSIVMGFLGMQAGKIIIFCKGMNFHILCRFLAWAVLLGISAAILSKCTQDGGFIPVNKNLWSLSYVMCMGCFSFLLLGGMYFVIDIKGWWGGQPFIYPGMNSILVYTGHFLLGFYFPFSWEMRFQESHWEWLFQSLWGTALWMLCCLLPRKQRGSE</sequence>
<dbReference type="Pfam" id="PF07786">
    <property type="entry name" value="HGSNAT_cat"/>
    <property type="match status" value="1"/>
</dbReference>
<proteinExistence type="predicted"/>
<feature type="transmembrane region" description="Helical" evidence="1">
    <location>
        <begin position="419"/>
        <end position="441"/>
    </location>
</feature>
<reference evidence="3" key="2">
    <citation type="submission" date="2025-09" db="UniProtKB">
        <authorList>
            <consortium name="Ensembl"/>
        </authorList>
    </citation>
    <scope>IDENTIFICATION</scope>
</reference>
<dbReference type="InterPro" id="IPR012429">
    <property type="entry name" value="HGSNAT_cat"/>
</dbReference>
<feature type="transmembrane region" description="Helical" evidence="1">
    <location>
        <begin position="312"/>
        <end position="330"/>
    </location>
</feature>
<keyword evidence="4" id="KW-1185">Reference proteome</keyword>
<dbReference type="PANTHER" id="PTHR31061">
    <property type="entry name" value="LD22376P"/>
    <property type="match status" value="1"/>
</dbReference>
<feature type="transmembrane region" description="Helical" evidence="1">
    <location>
        <begin position="507"/>
        <end position="526"/>
    </location>
</feature>
<keyword evidence="1" id="KW-0472">Membrane</keyword>
<feature type="transmembrane region" description="Helical" evidence="1">
    <location>
        <begin position="602"/>
        <end position="623"/>
    </location>
</feature>
<protein>
    <recommendedName>
        <fullName evidence="2">Heparan-alpha-glucosaminide N-acetyltransferase catalytic domain-containing protein</fullName>
    </recommendedName>
</protein>
<feature type="transmembrane region" description="Helical" evidence="1">
    <location>
        <begin position="533"/>
        <end position="551"/>
    </location>
</feature>
<name>A0A3Q3J448_MONAL</name>
<keyword evidence="1" id="KW-1133">Transmembrane helix</keyword>
<dbReference type="PANTHER" id="PTHR31061:SF34">
    <property type="entry name" value="HEPARAN-ALPHA-GLUCOSAMINIDE N-ACETYLTRANSFERASE"/>
    <property type="match status" value="1"/>
</dbReference>
<organism evidence="3 4">
    <name type="scientific">Monopterus albus</name>
    <name type="common">Swamp eel</name>
    <dbReference type="NCBI Taxonomy" id="43700"/>
    <lineage>
        <taxon>Eukaryota</taxon>
        <taxon>Metazoa</taxon>
        <taxon>Chordata</taxon>
        <taxon>Craniata</taxon>
        <taxon>Vertebrata</taxon>
        <taxon>Euteleostomi</taxon>
        <taxon>Actinopterygii</taxon>
        <taxon>Neopterygii</taxon>
        <taxon>Teleostei</taxon>
        <taxon>Neoteleostei</taxon>
        <taxon>Acanthomorphata</taxon>
        <taxon>Anabantaria</taxon>
        <taxon>Synbranchiformes</taxon>
        <taxon>Synbranchidae</taxon>
        <taxon>Monopterus</taxon>
    </lineage>
</organism>
<feature type="domain" description="Heparan-alpha-glucosaminide N-acetyltransferase catalytic" evidence="2">
    <location>
        <begin position="271"/>
        <end position="358"/>
    </location>
</feature>
<feature type="transmembrane region" description="Helical" evidence="1">
    <location>
        <begin position="342"/>
        <end position="363"/>
    </location>
</feature>
<evidence type="ECO:0000259" key="2">
    <source>
        <dbReference type="Pfam" id="PF07786"/>
    </source>
</evidence>
<evidence type="ECO:0000256" key="1">
    <source>
        <dbReference type="SAM" id="Phobius"/>
    </source>
</evidence>